<sequence length="526" mass="59150">METTDCVSLMIMYEDESVEVRYKNGTQLQLSPCGSEFMLLKPADPHGHPLQPAERVRQRTRFSTSKYKELIVAVLTFRNKYASRPYLPEALIPVDHKKPFLSIESDVMWPEWSSEVEVGPGGNAIVRSEDQRASLMLSPSGEEFFVEFTCNISRPQDQHQSMESLSRNPDNRPGCMQQVICDGTGNQSKRTRQPTQERSCSREGDCAAQQKPEQMYQSTTVVQHHSCCAVSPIWSYPLSLAQHRSKSKDADAEETSNSKQTDTGMNMSNKSLEERRSQLPQALPLACSSPHWHRWKFKDPLSKEEDTDLPSELVKLIWHQGVTYRILSGVVPVVEISPGDGSVIRSNGVLNSYFNHHKVKLQEEELKELTYHVNSLPPDVPGQKYSVYAIVSRASRILSSYNQAKLSLKLPATPSCIQEDLLISRSKSSEQYPSTAVPKEHHVIMSQAADSISDVVAAELEKIKRFNFLLENSSLLKSESKCRNLKENCSETIHEPLKEDCIAEALLRTSKAIQDIDALIAGETLT</sequence>
<reference evidence="5" key="2">
    <citation type="submission" date="2016-06" db="EMBL/GenBank/DDBJ databases">
        <title>The genome of a short-lived fish provides insights into sex chromosome evolution and the genetic control of aging.</title>
        <authorList>
            <person name="Reichwald K."/>
            <person name="Felder M."/>
            <person name="Petzold A."/>
            <person name="Koch P."/>
            <person name="Groth M."/>
            <person name="Platzer M."/>
        </authorList>
    </citation>
    <scope>NUCLEOTIDE SEQUENCE</scope>
    <source>
        <tissue evidence="5">Brain</tissue>
    </source>
</reference>
<feature type="compositionally biased region" description="Polar residues" evidence="1">
    <location>
        <begin position="156"/>
        <end position="168"/>
    </location>
</feature>
<feature type="region of interest" description="Disordered" evidence="1">
    <location>
        <begin position="245"/>
        <end position="277"/>
    </location>
</feature>
<accession>A0A1A8NGB0</accession>
<dbReference type="InterPro" id="IPR053901">
    <property type="entry name" value="C5orf34-like"/>
</dbReference>
<feature type="domain" description="C5orf34-like N-terminal" evidence="2">
    <location>
        <begin position="10"/>
        <end position="79"/>
    </location>
</feature>
<organism evidence="5">
    <name type="scientific">Nothobranchius rachovii</name>
    <name type="common">bluefin notho</name>
    <dbReference type="NCBI Taxonomy" id="451742"/>
    <lineage>
        <taxon>Eukaryota</taxon>
        <taxon>Metazoa</taxon>
        <taxon>Chordata</taxon>
        <taxon>Craniata</taxon>
        <taxon>Vertebrata</taxon>
        <taxon>Euteleostomi</taxon>
        <taxon>Actinopterygii</taxon>
        <taxon>Neopterygii</taxon>
        <taxon>Teleostei</taxon>
        <taxon>Neoteleostei</taxon>
        <taxon>Acanthomorphata</taxon>
        <taxon>Ovalentaria</taxon>
        <taxon>Atherinomorphae</taxon>
        <taxon>Cyprinodontiformes</taxon>
        <taxon>Nothobranchiidae</taxon>
        <taxon>Nothobranchius</taxon>
    </lineage>
</organism>
<feature type="compositionally biased region" description="Polar residues" evidence="1">
    <location>
        <begin position="184"/>
        <end position="198"/>
    </location>
</feature>
<protein>
    <submittedName>
        <fullName evidence="5">Chromosome 5 open reading frame 34</fullName>
    </submittedName>
</protein>
<proteinExistence type="predicted"/>
<evidence type="ECO:0000259" key="3">
    <source>
        <dbReference type="Pfam" id="PF22833"/>
    </source>
</evidence>
<dbReference type="Pfam" id="PF22834">
    <property type="entry name" value="Polo_box_4"/>
    <property type="match status" value="1"/>
</dbReference>
<evidence type="ECO:0000259" key="4">
    <source>
        <dbReference type="Pfam" id="PF22834"/>
    </source>
</evidence>
<dbReference type="EMBL" id="HAEH01001936">
    <property type="protein sequence ID" value="SBR67899.1"/>
    <property type="molecule type" value="Transcribed_RNA"/>
</dbReference>
<name>A0A1A8NGB0_9TELE</name>
<reference evidence="5" key="1">
    <citation type="submission" date="2016-05" db="EMBL/GenBank/DDBJ databases">
        <authorList>
            <person name="Lavstsen T."/>
            <person name="Jespersen J.S."/>
        </authorList>
    </citation>
    <scope>NUCLEOTIDE SEQUENCE</scope>
    <source>
        <tissue evidence="5">Brain</tissue>
    </source>
</reference>
<feature type="domain" description="C5orf34-like second" evidence="3">
    <location>
        <begin position="121"/>
        <end position="241"/>
    </location>
</feature>
<feature type="compositionally biased region" description="Polar residues" evidence="1">
    <location>
        <begin position="255"/>
        <end position="270"/>
    </location>
</feature>
<evidence type="ECO:0000256" key="1">
    <source>
        <dbReference type="SAM" id="MobiDB-lite"/>
    </source>
</evidence>
<dbReference type="Pfam" id="PF22833">
    <property type="entry name" value="C5orf34_2nd"/>
    <property type="match status" value="1"/>
</dbReference>
<dbReference type="Pfam" id="PF15025">
    <property type="entry name" value="C5orf34-like_N"/>
    <property type="match status" value="1"/>
</dbReference>
<dbReference type="PANTHER" id="PTHR34531:SF1">
    <property type="entry name" value="CHROMOSOME 5 OPEN READING FRAME 34"/>
    <property type="match status" value="1"/>
</dbReference>
<dbReference type="InterPro" id="IPR027830">
    <property type="entry name" value="C5orf34-like_N"/>
</dbReference>
<dbReference type="InterPro" id="IPR053899">
    <property type="entry name" value="C5orf34-like_2nd"/>
</dbReference>
<gene>
    <name evidence="5" type="primary">C5H5ORF34</name>
</gene>
<feature type="region of interest" description="Disordered" evidence="1">
    <location>
        <begin position="156"/>
        <end position="204"/>
    </location>
</feature>
<evidence type="ECO:0000259" key="2">
    <source>
        <dbReference type="Pfam" id="PF15025"/>
    </source>
</evidence>
<feature type="domain" description="C5orf34-like" evidence="4">
    <location>
        <begin position="314"/>
        <end position="398"/>
    </location>
</feature>
<evidence type="ECO:0000313" key="5">
    <source>
        <dbReference type="EMBL" id="SBR67899.1"/>
    </source>
</evidence>
<dbReference type="AlphaFoldDB" id="A0A1A8NGB0"/>
<dbReference type="InterPro" id="IPR053900">
    <property type="entry name" value="C5orf34-like_dom"/>
</dbReference>
<dbReference type="PANTHER" id="PTHR34531">
    <property type="entry name" value="ZGC:153352"/>
    <property type="match status" value="1"/>
</dbReference>